<reference evidence="2" key="1">
    <citation type="submission" date="2023-01" db="EMBL/GenBank/DDBJ databases">
        <title>Metagenome sequencing of chrysophaentin producing Chrysophaeum taylorii.</title>
        <authorList>
            <person name="Davison J."/>
            <person name="Bewley C."/>
        </authorList>
    </citation>
    <scope>NUCLEOTIDE SEQUENCE</scope>
    <source>
        <strain evidence="2">NIES-1699</strain>
    </source>
</reference>
<dbReference type="Pfam" id="PF10294">
    <property type="entry name" value="Methyltransf_16"/>
    <property type="match status" value="1"/>
</dbReference>
<gene>
    <name evidence="2" type="ORF">CTAYLR_004137</name>
</gene>
<accession>A0AAD7XQJ0</accession>
<dbReference type="PANTHER" id="PTHR14614">
    <property type="entry name" value="HEPATOCELLULAR CARCINOMA-ASSOCIATED ANTIGEN"/>
    <property type="match status" value="1"/>
</dbReference>
<evidence type="ECO:0000313" key="3">
    <source>
        <dbReference type="Proteomes" id="UP001230188"/>
    </source>
</evidence>
<dbReference type="AlphaFoldDB" id="A0AAD7XQJ0"/>
<dbReference type="Gene3D" id="3.40.50.150">
    <property type="entry name" value="Vaccinia Virus protein VP39"/>
    <property type="match status" value="1"/>
</dbReference>
<keyword evidence="3" id="KW-1185">Reference proteome</keyword>
<proteinExistence type="predicted"/>
<dbReference type="EMBL" id="JAQMWT010000078">
    <property type="protein sequence ID" value="KAJ8611273.1"/>
    <property type="molecule type" value="Genomic_DNA"/>
</dbReference>
<sequence length="617" mass="66081">MATLIGGELRGDDKYLGAVVGEDGCVYGIPGTARSVLKIDPSRGDVVSLIGDTRGAFVSNALQRKRLKWLRGVAAHGAIYGIPANADRVLKIVPSTGEVSVVGPRLESKRWKYHGAVVSGEKIVCVPACAGRVLVIDASGAREIGPHFAGEGKWYGGILGDDGRAYGIPYNANRVLRVDPRSETVETVGPSLGWGGYKWHGGVKAGSAIVGIPSHADRVLKIENGEVTVIGDAVVGRYKYGGGVHVPGTSKVYAFPYDARDVLLVDVRTNEVRYLENDDDDDEEVFEARNKWQNGFVSRHDGCAYAIPVSASAILKIEPSKDRVSTVYRDLCGDAKAKWEGGVVHPDSGAMYAVPQSSKFVLKIDPSLETYDGVTVAVTSQGRVDGDLVSGSRDRTGLLCWPARRVVSEWIAEKRAELTGKKLLELGCGVAPCSALAAKCGLEVTATDADDSCLELARANLGRNGGGAVARLRWGRDAIDDTFDVVFGSDIVYPSIDDPTLVNLFGTARAALKNKGPFILGFVERGPRRDLARRLFRAASDARCSADLQHNRHTDSTVHLFRFTFDGASMDPSLPASPLYAAATRAIPDLWVDDDDDEEDGDDLDAESPFPPDVGLA</sequence>
<name>A0AAD7XQJ0_9STRA</name>
<dbReference type="SUPFAM" id="SSF63829">
    <property type="entry name" value="Calcium-dependent phosphotriesterase"/>
    <property type="match status" value="1"/>
</dbReference>
<dbReference type="SUPFAM" id="SSF53335">
    <property type="entry name" value="S-adenosyl-L-methionine-dependent methyltransferases"/>
    <property type="match status" value="1"/>
</dbReference>
<dbReference type="PANTHER" id="PTHR14614:SF132">
    <property type="entry name" value="PROTEIN-LYSINE METHYLTRANSFERASE C42C1.13"/>
    <property type="match status" value="1"/>
</dbReference>
<comment type="caution">
    <text evidence="2">The sequence shown here is derived from an EMBL/GenBank/DDBJ whole genome shotgun (WGS) entry which is preliminary data.</text>
</comment>
<organism evidence="2 3">
    <name type="scientific">Chrysophaeum taylorii</name>
    <dbReference type="NCBI Taxonomy" id="2483200"/>
    <lineage>
        <taxon>Eukaryota</taxon>
        <taxon>Sar</taxon>
        <taxon>Stramenopiles</taxon>
        <taxon>Ochrophyta</taxon>
        <taxon>Pelagophyceae</taxon>
        <taxon>Pelagomonadales</taxon>
        <taxon>Pelagomonadaceae</taxon>
        <taxon>Chrysophaeum</taxon>
    </lineage>
</organism>
<feature type="region of interest" description="Disordered" evidence="1">
    <location>
        <begin position="591"/>
        <end position="617"/>
    </location>
</feature>
<dbReference type="InterPro" id="IPR029063">
    <property type="entry name" value="SAM-dependent_MTases_sf"/>
</dbReference>
<evidence type="ECO:0000313" key="2">
    <source>
        <dbReference type="EMBL" id="KAJ8611273.1"/>
    </source>
</evidence>
<evidence type="ECO:0000256" key="1">
    <source>
        <dbReference type="SAM" id="MobiDB-lite"/>
    </source>
</evidence>
<protein>
    <submittedName>
        <fullName evidence="2">Uncharacterized protein</fullName>
    </submittedName>
</protein>
<feature type="compositionally biased region" description="Acidic residues" evidence="1">
    <location>
        <begin position="591"/>
        <end position="606"/>
    </location>
</feature>
<dbReference type="Proteomes" id="UP001230188">
    <property type="component" value="Unassembled WGS sequence"/>
</dbReference>
<dbReference type="InterPro" id="IPR019410">
    <property type="entry name" value="Methyltransf_16"/>
</dbReference>
<dbReference type="CDD" id="cd02440">
    <property type="entry name" value="AdoMet_MTases"/>
    <property type="match status" value="1"/>
</dbReference>